<dbReference type="EMBL" id="JMTM01000035">
    <property type="protein sequence ID" value="OAZ04353.1"/>
    <property type="molecule type" value="Genomic_DNA"/>
</dbReference>
<evidence type="ECO:0000313" key="1">
    <source>
        <dbReference type="EMBL" id="OAZ04353.1"/>
    </source>
</evidence>
<sequence>MAGKIQTGYLVSYDYELLKTSLPTVYIESDQIFIAIDKNRNTWNGGSFSIDDSFFEWIKAFDVDNKVVIYEDDFYVPELTTMQCEIRERKMLAEKMGIGNWIVQVDCDEYFVDFKKFVANLRRYDSFLIHPEKNPIQVCAFWVMLYKYTANGILYVDKPMNAIFATNFPNYKGGRRIKGRKIYTDSIVLHESLARTEEELRFKLDNWGHNQEIDKGFLSKWLAVDENNYNDFKDFYYLNPKKSKKLNFFPNKSIPQIKEIIEKEKRLGVSKWYINYENFLQWLKYLLKKTIK</sequence>
<dbReference type="PATRIC" id="fig|29536.5.peg.1418"/>
<dbReference type="RefSeq" id="WP_064715161.1">
    <property type="nucleotide sequence ID" value="NZ_JMTM01000035.1"/>
</dbReference>
<dbReference type="OrthoDB" id="745987at2"/>
<keyword evidence="2" id="KW-1185">Reference proteome</keyword>
<dbReference type="AlphaFoldDB" id="A0A199XRG3"/>
<reference evidence="1 2" key="1">
    <citation type="submission" date="2016-06" db="EMBL/GenBank/DDBJ databases">
        <title>Draft genome sequence of Flavobacterium succinicans strain DD5b.</title>
        <authorList>
            <person name="Poehlein A."/>
            <person name="Daniel R."/>
            <person name="Simeonova D.D."/>
        </authorList>
    </citation>
    <scope>NUCLEOTIDE SEQUENCE [LARGE SCALE GENOMIC DNA]</scope>
    <source>
        <strain evidence="1 2">DD5b</strain>
    </source>
</reference>
<comment type="caution">
    <text evidence="1">The sequence shown here is derived from an EMBL/GenBank/DDBJ whole genome shotgun (WGS) entry which is preliminary data.</text>
</comment>
<dbReference type="Proteomes" id="UP000093807">
    <property type="component" value="Unassembled WGS sequence"/>
</dbReference>
<organism evidence="1 2">
    <name type="scientific">Flavobacterium succinicans</name>
    <dbReference type="NCBI Taxonomy" id="29536"/>
    <lineage>
        <taxon>Bacteria</taxon>
        <taxon>Pseudomonadati</taxon>
        <taxon>Bacteroidota</taxon>
        <taxon>Flavobacteriia</taxon>
        <taxon>Flavobacteriales</taxon>
        <taxon>Flavobacteriaceae</taxon>
        <taxon>Flavobacterium</taxon>
    </lineage>
</organism>
<protein>
    <recommendedName>
        <fullName evidence="3">Glycosyl transferase family 2</fullName>
    </recommendedName>
</protein>
<evidence type="ECO:0008006" key="3">
    <source>
        <dbReference type="Google" id="ProtNLM"/>
    </source>
</evidence>
<proteinExistence type="predicted"/>
<gene>
    <name evidence="1" type="ORF">FLB_13480</name>
</gene>
<accession>A0A199XRG3</accession>
<name>A0A199XRG3_9FLAO</name>
<evidence type="ECO:0000313" key="2">
    <source>
        <dbReference type="Proteomes" id="UP000093807"/>
    </source>
</evidence>